<dbReference type="KEGG" id="gta:BCM27_10765"/>
<evidence type="ECO:0000313" key="2">
    <source>
        <dbReference type="Proteomes" id="UP000247118"/>
    </source>
</evidence>
<dbReference type="Proteomes" id="UP000247118">
    <property type="component" value="Chromosome"/>
</dbReference>
<organism evidence="1 2">
    <name type="scientific">Gordonia terrae</name>
    <dbReference type="NCBI Taxonomy" id="2055"/>
    <lineage>
        <taxon>Bacteria</taxon>
        <taxon>Bacillati</taxon>
        <taxon>Actinomycetota</taxon>
        <taxon>Actinomycetes</taxon>
        <taxon>Mycobacteriales</taxon>
        <taxon>Gordoniaceae</taxon>
        <taxon>Gordonia</taxon>
    </lineage>
</organism>
<sequence>MLEGSVVVSRNAKDTAATIFDRLVRYAADRGVQIPLGERYIFLDEAEYDILVRTKRLAHVKFGRNQAAALIKSQNTVVLAIAGFEAEAVVSTSQTREVEMTAGLAVAMLADLEVNPSASPASVLDVAGAGSAADGGYQGHDLDLVLGLYPDMQALEIDDLAAGWTDLDANLLPTCARQGAHGNGWVNSELAGELAMLGEQRIAGIPYEFLTRAVLDLNPTSLFLSLYRCLEATYAYTKASELATTLGISKPWIEIAEALGNTLSWYPRHDQGLAAVLAMPTVGSDELEALAVALGRDEGADALSTRVAAGVRELRNSLVHYGPTTRQVAILNDDWNALCIPLARVVGSVFAHAYAGDLPAVSSTLGDR</sequence>
<accession>A0AAD0K914</accession>
<proteinExistence type="predicted"/>
<reference evidence="1 2" key="1">
    <citation type="submission" date="2018-05" db="EMBL/GenBank/DDBJ databases">
        <title>Complete genome sequence of Gordonia terrae NRRL B-16283.</title>
        <authorList>
            <person name="Garlena R.A."/>
            <person name="Russell D.A."/>
            <person name="Hatfull G.F."/>
        </authorList>
    </citation>
    <scope>NUCLEOTIDE SEQUENCE [LARGE SCALE GENOMIC DNA]</scope>
    <source>
        <strain evidence="1 2">NRRL B-16283</strain>
    </source>
</reference>
<gene>
    <name evidence="1" type="ORF">DLJ61_10855</name>
</gene>
<protein>
    <submittedName>
        <fullName evidence="1">Uncharacterized protein</fullName>
    </submittedName>
</protein>
<dbReference type="EMBL" id="CP029604">
    <property type="protein sequence ID" value="AWO83940.1"/>
    <property type="molecule type" value="Genomic_DNA"/>
</dbReference>
<dbReference type="AlphaFoldDB" id="A0AAD0K914"/>
<name>A0AAD0K914_9ACTN</name>
<evidence type="ECO:0000313" key="1">
    <source>
        <dbReference type="EMBL" id="AWO83940.1"/>
    </source>
</evidence>